<accession>F2RV76</accession>
<evidence type="ECO:0000313" key="1">
    <source>
        <dbReference type="EMBL" id="EGD95225.1"/>
    </source>
</evidence>
<dbReference type="EMBL" id="GG698487">
    <property type="protein sequence ID" value="EGD95225.1"/>
    <property type="molecule type" value="Genomic_DNA"/>
</dbReference>
<sequence length="82" mass="9025">MGTSTANSNTLKIKDSGLGPSEITIEWIFLEENLLQPTITIFLYINGTLEGFMGKRVVPIHDILKILMLGSATVIRFPAYGL</sequence>
<dbReference type="HOGENOM" id="CLU_2559948_0_0_1"/>
<organism evidence="1 2">
    <name type="scientific">Trichophyton tonsurans (strain CBS 112818)</name>
    <name type="common">Scalp ringworm fungus</name>
    <dbReference type="NCBI Taxonomy" id="647933"/>
    <lineage>
        <taxon>Eukaryota</taxon>
        <taxon>Fungi</taxon>
        <taxon>Dikarya</taxon>
        <taxon>Ascomycota</taxon>
        <taxon>Pezizomycotina</taxon>
        <taxon>Eurotiomycetes</taxon>
        <taxon>Eurotiomycetidae</taxon>
        <taxon>Onygenales</taxon>
        <taxon>Arthrodermataceae</taxon>
        <taxon>Trichophyton</taxon>
    </lineage>
</organism>
<dbReference type="AlphaFoldDB" id="F2RV76"/>
<proteinExistence type="predicted"/>
<evidence type="ECO:0000313" key="2">
    <source>
        <dbReference type="Proteomes" id="UP000009172"/>
    </source>
</evidence>
<reference evidence="2" key="1">
    <citation type="journal article" date="2012" name="MBio">
        <title>Comparative genome analysis of Trichophyton rubrum and related dermatophytes reveals candidate genes involved in infection.</title>
        <authorList>
            <person name="Martinez D.A."/>
            <person name="Oliver B.G."/>
            <person name="Graeser Y."/>
            <person name="Goldberg J.M."/>
            <person name="Li W."/>
            <person name="Martinez-Rossi N.M."/>
            <person name="Monod M."/>
            <person name="Shelest E."/>
            <person name="Barton R.C."/>
            <person name="Birch E."/>
            <person name="Brakhage A.A."/>
            <person name="Chen Z."/>
            <person name="Gurr S.J."/>
            <person name="Heiman D."/>
            <person name="Heitman J."/>
            <person name="Kosti I."/>
            <person name="Rossi A."/>
            <person name="Saif S."/>
            <person name="Samalova M."/>
            <person name="Saunders C.W."/>
            <person name="Shea T."/>
            <person name="Summerbell R.C."/>
            <person name="Xu J."/>
            <person name="Young S."/>
            <person name="Zeng Q."/>
            <person name="Birren B.W."/>
            <person name="Cuomo C.A."/>
            <person name="White T.C."/>
        </authorList>
    </citation>
    <scope>NUCLEOTIDE SEQUENCE [LARGE SCALE GENOMIC DNA]</scope>
    <source>
        <strain evidence="2">CBS 112818</strain>
    </source>
</reference>
<name>F2RV76_TRIT1</name>
<keyword evidence="2" id="KW-1185">Reference proteome</keyword>
<dbReference type="Proteomes" id="UP000009172">
    <property type="component" value="Unassembled WGS sequence"/>
</dbReference>
<protein>
    <submittedName>
        <fullName evidence="1">Uncharacterized protein</fullName>
    </submittedName>
</protein>
<gene>
    <name evidence="1" type="ORF">TESG_08372</name>
</gene>